<dbReference type="Gene3D" id="3.90.1140.10">
    <property type="entry name" value="Cyclic phosphodiesterase"/>
    <property type="match status" value="1"/>
</dbReference>
<dbReference type="Proteomes" id="UP001172082">
    <property type="component" value="Unassembled WGS sequence"/>
</dbReference>
<protein>
    <submittedName>
        <fullName evidence="1">2'-5' RNA ligase family protein</fullName>
    </submittedName>
</protein>
<dbReference type="EMBL" id="JAUJEA010000001">
    <property type="protein sequence ID" value="MDN5200136.1"/>
    <property type="molecule type" value="Genomic_DNA"/>
</dbReference>
<gene>
    <name evidence="1" type="ORF">QQ008_02155</name>
</gene>
<dbReference type="InterPro" id="IPR009097">
    <property type="entry name" value="Cyclic_Pdiesterase"/>
</dbReference>
<keyword evidence="1" id="KW-0436">Ligase</keyword>
<sequence>MSRSAEHIAIDIVLLPSNEVSNTAIMLNKKLVEQHGSTIVLGREMTVPHVSMLMGGLTIGQIPAMEREIRHILSNFTAFEIQIRSLVYKNGISSFEIDQTETLLSLHTELATHLENHLSFNLTESSLYGNPKESSSAINWINSFITKNSFSNFWPHITLGHGQVQFEDLPLCFEANTVAVYHLGTHCTCQKKLFSIKLV</sequence>
<reference evidence="1" key="1">
    <citation type="submission" date="2023-06" db="EMBL/GenBank/DDBJ databases">
        <title>Genomic of Parafulvivirga corallium.</title>
        <authorList>
            <person name="Wang G."/>
        </authorList>
    </citation>
    <scope>NUCLEOTIDE SEQUENCE</scope>
    <source>
        <strain evidence="1">BMA10</strain>
    </source>
</reference>
<accession>A0ABT8KHD5</accession>
<dbReference type="SUPFAM" id="SSF55144">
    <property type="entry name" value="LigT-like"/>
    <property type="match status" value="1"/>
</dbReference>
<evidence type="ECO:0000313" key="2">
    <source>
        <dbReference type="Proteomes" id="UP001172082"/>
    </source>
</evidence>
<comment type="caution">
    <text evidence="1">The sequence shown here is derived from an EMBL/GenBank/DDBJ whole genome shotgun (WGS) entry which is preliminary data.</text>
</comment>
<dbReference type="Pfam" id="PF13563">
    <property type="entry name" value="2_5_RNA_ligase2"/>
    <property type="match status" value="1"/>
</dbReference>
<proteinExistence type="predicted"/>
<dbReference type="RefSeq" id="WP_346750162.1">
    <property type="nucleotide sequence ID" value="NZ_JAUJEA010000001.1"/>
</dbReference>
<keyword evidence="2" id="KW-1185">Reference proteome</keyword>
<name>A0ABT8KHD5_9BACT</name>
<evidence type="ECO:0000313" key="1">
    <source>
        <dbReference type="EMBL" id="MDN5200136.1"/>
    </source>
</evidence>
<dbReference type="GO" id="GO:0016874">
    <property type="term" value="F:ligase activity"/>
    <property type="evidence" value="ECO:0007669"/>
    <property type="project" value="UniProtKB-KW"/>
</dbReference>
<organism evidence="1 2">
    <name type="scientific">Splendidivirga corallicola</name>
    <dbReference type="NCBI Taxonomy" id="3051826"/>
    <lineage>
        <taxon>Bacteria</taxon>
        <taxon>Pseudomonadati</taxon>
        <taxon>Bacteroidota</taxon>
        <taxon>Cytophagia</taxon>
        <taxon>Cytophagales</taxon>
        <taxon>Splendidivirgaceae</taxon>
        <taxon>Splendidivirga</taxon>
    </lineage>
</organism>